<dbReference type="InterPro" id="IPR046253">
    <property type="entry name" value="DUF6286"/>
</dbReference>
<keyword evidence="2" id="KW-0472">Membrane</keyword>
<proteinExistence type="predicted"/>
<dbReference type="Proteomes" id="UP000238312">
    <property type="component" value="Unassembled WGS sequence"/>
</dbReference>
<dbReference type="AlphaFoldDB" id="A0A2T0ML24"/>
<evidence type="ECO:0000256" key="2">
    <source>
        <dbReference type="SAM" id="Phobius"/>
    </source>
</evidence>
<feature type="transmembrane region" description="Helical" evidence="2">
    <location>
        <begin position="164"/>
        <end position="185"/>
    </location>
</feature>
<sequence length="283" mass="30951">MTSRIPDPDPRRDPPTQPYPEQHPNSPTEPYPEQHPDPYPEQHRDPRAAEHDLWTDGQGAGADEQSDGGQPEMCVIPDSAGVEPSGAYRAPFDVPRSKAADRAAVRAFRPQRRFPAVVVALLLTLLGLLVAVETLSGLFGRPLRWIPYEGVLNWAASTLWSDPLMLLASAVVTLLGLALLITALVPGRPSMVPVRSGDPDVIIGLRPKSVTRALAHAAEQVPGVHSARAVRHGHTFEVRPTTYGRDTDEFGQEVRGAVLTRLAALDLVEPYRVTVHVKERRRG</sequence>
<keyword evidence="2" id="KW-1133">Transmembrane helix</keyword>
<protein>
    <recommendedName>
        <fullName evidence="3">DUF6286 domain-containing protein</fullName>
    </recommendedName>
</protein>
<dbReference type="EMBL" id="PVNG01000023">
    <property type="protein sequence ID" value="PRX58353.1"/>
    <property type="molecule type" value="Genomic_DNA"/>
</dbReference>
<dbReference type="Pfam" id="PF19803">
    <property type="entry name" value="DUF6286"/>
    <property type="match status" value="1"/>
</dbReference>
<reference evidence="4 5" key="1">
    <citation type="submission" date="2018-03" db="EMBL/GenBank/DDBJ databases">
        <title>Genomic Encyclopedia of Type Strains, Phase III (KMG-III): the genomes of soil and plant-associated and newly described type strains.</title>
        <authorList>
            <person name="Whitman W."/>
        </authorList>
    </citation>
    <scope>NUCLEOTIDE SEQUENCE [LARGE SCALE GENOMIC DNA]</scope>
    <source>
        <strain evidence="4 5">CGMCC 4.7104</strain>
    </source>
</reference>
<feature type="transmembrane region" description="Helical" evidence="2">
    <location>
        <begin position="116"/>
        <end position="139"/>
    </location>
</feature>
<comment type="caution">
    <text evidence="4">The sequence shown here is derived from an EMBL/GenBank/DDBJ whole genome shotgun (WGS) entry which is preliminary data.</text>
</comment>
<feature type="compositionally biased region" description="Basic and acidic residues" evidence="1">
    <location>
        <begin position="1"/>
        <end position="14"/>
    </location>
</feature>
<organism evidence="4 5">
    <name type="scientific">Nonomuraea fuscirosea</name>
    <dbReference type="NCBI Taxonomy" id="1291556"/>
    <lineage>
        <taxon>Bacteria</taxon>
        <taxon>Bacillati</taxon>
        <taxon>Actinomycetota</taxon>
        <taxon>Actinomycetes</taxon>
        <taxon>Streptosporangiales</taxon>
        <taxon>Streptosporangiaceae</taxon>
        <taxon>Nonomuraea</taxon>
    </lineage>
</organism>
<dbReference type="OrthoDB" id="3542723at2"/>
<feature type="region of interest" description="Disordered" evidence="1">
    <location>
        <begin position="1"/>
        <end position="80"/>
    </location>
</feature>
<keyword evidence="2" id="KW-0812">Transmembrane</keyword>
<evidence type="ECO:0000256" key="1">
    <source>
        <dbReference type="SAM" id="MobiDB-lite"/>
    </source>
</evidence>
<evidence type="ECO:0000313" key="4">
    <source>
        <dbReference type="EMBL" id="PRX58353.1"/>
    </source>
</evidence>
<name>A0A2T0ML24_9ACTN</name>
<keyword evidence="5" id="KW-1185">Reference proteome</keyword>
<feature type="domain" description="DUF6286" evidence="3">
    <location>
        <begin position="174"/>
        <end position="278"/>
    </location>
</feature>
<feature type="compositionally biased region" description="Basic and acidic residues" evidence="1">
    <location>
        <begin position="32"/>
        <end position="54"/>
    </location>
</feature>
<evidence type="ECO:0000313" key="5">
    <source>
        <dbReference type="Proteomes" id="UP000238312"/>
    </source>
</evidence>
<dbReference type="RefSeq" id="WP_106249299.1">
    <property type="nucleotide sequence ID" value="NZ_PVNG01000023.1"/>
</dbReference>
<gene>
    <name evidence="4" type="ORF">B0I32_12376</name>
</gene>
<accession>A0A2T0ML24</accession>
<evidence type="ECO:0000259" key="3">
    <source>
        <dbReference type="Pfam" id="PF19803"/>
    </source>
</evidence>